<feature type="repeat" description="WD" evidence="11">
    <location>
        <begin position="200"/>
        <end position="241"/>
    </location>
</feature>
<comment type="subcellular location">
    <subcellularLocation>
        <location evidence="1">Endoplasmic reticulum membrane</location>
        <topology evidence="1">Single-pass membrane protein</topology>
    </subcellularLocation>
</comment>
<dbReference type="AlphaFoldDB" id="A0AAE0ZIU8"/>
<dbReference type="InterPro" id="IPR045260">
    <property type="entry name" value="Sec12-like"/>
</dbReference>
<dbReference type="InterPro" id="IPR015943">
    <property type="entry name" value="WD40/YVTN_repeat-like_dom_sf"/>
</dbReference>
<dbReference type="SUPFAM" id="SSF50998">
    <property type="entry name" value="Quinoprotein alcohol dehydrogenase-like"/>
    <property type="match status" value="1"/>
</dbReference>
<evidence type="ECO:0000256" key="6">
    <source>
        <dbReference type="ARBA" id="ARBA00022824"/>
    </source>
</evidence>
<evidence type="ECO:0000313" key="14">
    <source>
        <dbReference type="Proteomes" id="UP001283361"/>
    </source>
</evidence>
<evidence type="ECO:0000256" key="4">
    <source>
        <dbReference type="ARBA" id="ARBA00022692"/>
    </source>
</evidence>
<keyword evidence="2" id="KW-0813">Transport</keyword>
<keyword evidence="7" id="KW-0931">ER-Golgi transport</keyword>
<dbReference type="InterPro" id="IPR001680">
    <property type="entry name" value="WD40_rpt"/>
</dbReference>
<reference evidence="13" key="1">
    <citation type="journal article" date="2023" name="G3 (Bethesda)">
        <title>A reference genome for the long-term kleptoplast-retaining sea slug Elysia crispata morphotype clarki.</title>
        <authorList>
            <person name="Eastman K.E."/>
            <person name="Pendleton A.L."/>
            <person name="Shaikh M.A."/>
            <person name="Suttiyut T."/>
            <person name="Ogas R."/>
            <person name="Tomko P."/>
            <person name="Gavelis G."/>
            <person name="Widhalm J.R."/>
            <person name="Wisecaver J.H."/>
        </authorList>
    </citation>
    <scope>NUCLEOTIDE SEQUENCE</scope>
    <source>
        <strain evidence="13">ECLA1</strain>
    </source>
</reference>
<evidence type="ECO:0000256" key="8">
    <source>
        <dbReference type="ARBA" id="ARBA00022927"/>
    </source>
</evidence>
<evidence type="ECO:0000256" key="11">
    <source>
        <dbReference type="PROSITE-ProRule" id="PRU00221"/>
    </source>
</evidence>
<keyword evidence="4" id="KW-0812">Transmembrane</keyword>
<evidence type="ECO:0008006" key="15">
    <source>
        <dbReference type="Google" id="ProtNLM"/>
    </source>
</evidence>
<evidence type="ECO:0000256" key="9">
    <source>
        <dbReference type="ARBA" id="ARBA00022989"/>
    </source>
</evidence>
<dbReference type="Pfam" id="PF00400">
    <property type="entry name" value="WD40"/>
    <property type="match status" value="2"/>
</dbReference>
<dbReference type="GO" id="GO:0005085">
    <property type="term" value="F:guanyl-nucleotide exchange factor activity"/>
    <property type="evidence" value="ECO:0007669"/>
    <property type="project" value="InterPro"/>
</dbReference>
<accession>A0AAE0ZIU8</accession>
<gene>
    <name evidence="13" type="ORF">RRG08_029915</name>
</gene>
<dbReference type="InterPro" id="IPR011047">
    <property type="entry name" value="Quinoprotein_ADH-like_sf"/>
</dbReference>
<feature type="compositionally biased region" description="Basic and acidic residues" evidence="12">
    <location>
        <begin position="118"/>
        <end position="139"/>
    </location>
</feature>
<dbReference type="Proteomes" id="UP001283361">
    <property type="component" value="Unassembled WGS sequence"/>
</dbReference>
<evidence type="ECO:0000256" key="7">
    <source>
        <dbReference type="ARBA" id="ARBA00022892"/>
    </source>
</evidence>
<dbReference type="GO" id="GO:0006888">
    <property type="term" value="P:endoplasmic reticulum to Golgi vesicle-mediated transport"/>
    <property type="evidence" value="ECO:0007669"/>
    <property type="project" value="TreeGrafter"/>
</dbReference>
<dbReference type="GO" id="GO:0003400">
    <property type="term" value="P:regulation of COPII vesicle coating"/>
    <property type="evidence" value="ECO:0007669"/>
    <property type="project" value="TreeGrafter"/>
</dbReference>
<evidence type="ECO:0000256" key="10">
    <source>
        <dbReference type="ARBA" id="ARBA00023136"/>
    </source>
</evidence>
<evidence type="ECO:0000256" key="3">
    <source>
        <dbReference type="ARBA" id="ARBA00022574"/>
    </source>
</evidence>
<dbReference type="PANTHER" id="PTHR23284:SF0">
    <property type="entry name" value="PROLACTIN REGULATORY ELEMENT-BINDING PROTEIN"/>
    <property type="match status" value="1"/>
</dbReference>
<comment type="caution">
    <text evidence="13">The sequence shown here is derived from an EMBL/GenBank/DDBJ whole genome shotgun (WGS) entry which is preliminary data.</text>
</comment>
<evidence type="ECO:0000256" key="5">
    <source>
        <dbReference type="ARBA" id="ARBA00022737"/>
    </source>
</evidence>
<keyword evidence="5" id="KW-0677">Repeat</keyword>
<proteinExistence type="predicted"/>
<keyword evidence="9" id="KW-1133">Transmembrane helix</keyword>
<dbReference type="GO" id="GO:0005789">
    <property type="term" value="C:endoplasmic reticulum membrane"/>
    <property type="evidence" value="ECO:0007669"/>
    <property type="project" value="UniProtKB-SubCell"/>
</dbReference>
<dbReference type="PROSITE" id="PS50294">
    <property type="entry name" value="WD_REPEATS_REGION"/>
    <property type="match status" value="1"/>
</dbReference>
<dbReference type="PROSITE" id="PS50082">
    <property type="entry name" value="WD_REPEATS_2"/>
    <property type="match status" value="2"/>
</dbReference>
<organism evidence="13 14">
    <name type="scientific">Elysia crispata</name>
    <name type="common">lettuce slug</name>
    <dbReference type="NCBI Taxonomy" id="231223"/>
    <lineage>
        <taxon>Eukaryota</taxon>
        <taxon>Metazoa</taxon>
        <taxon>Spiralia</taxon>
        <taxon>Lophotrochozoa</taxon>
        <taxon>Mollusca</taxon>
        <taxon>Gastropoda</taxon>
        <taxon>Heterobranchia</taxon>
        <taxon>Euthyneura</taxon>
        <taxon>Panpulmonata</taxon>
        <taxon>Sacoglossa</taxon>
        <taxon>Placobranchoidea</taxon>
        <taxon>Plakobranchidae</taxon>
        <taxon>Elysia</taxon>
    </lineage>
</organism>
<evidence type="ECO:0000256" key="2">
    <source>
        <dbReference type="ARBA" id="ARBA00022448"/>
    </source>
</evidence>
<protein>
    <recommendedName>
        <fullName evidence="15">Prolactin regulatory element-binding protein</fullName>
    </recommendedName>
</protein>
<keyword evidence="3 11" id="KW-0853">WD repeat</keyword>
<evidence type="ECO:0000313" key="13">
    <source>
        <dbReference type="EMBL" id="KAK3770259.1"/>
    </source>
</evidence>
<keyword evidence="6" id="KW-0256">Endoplasmic reticulum</keyword>
<dbReference type="EMBL" id="JAWDGP010003856">
    <property type="protein sequence ID" value="KAK3770259.1"/>
    <property type="molecule type" value="Genomic_DNA"/>
</dbReference>
<dbReference type="PANTHER" id="PTHR23284">
    <property type="entry name" value="PROLACTIN REGULATORY ELEMENT BINDING PROTEIN"/>
    <property type="match status" value="1"/>
</dbReference>
<dbReference type="SMART" id="SM00320">
    <property type="entry name" value="WD40"/>
    <property type="match status" value="4"/>
</dbReference>
<evidence type="ECO:0000256" key="1">
    <source>
        <dbReference type="ARBA" id="ARBA00004389"/>
    </source>
</evidence>
<sequence>MAPPKGVLLAHTDFPLYVIQSLDDKHFIVGGGGGQAKTGIPNAIEVYRLSPAANGGDMSAVSVCRHDTGIRSVMNCASYYDGRHHHLATGEDEFCQTYSVKYKVFSQNDGAKGQSDNVRQRKSDSSKSAGPDKDSVKEEKNKQLTFQIEELKNVVTDFSSDGGFQKCVQFAPKYSSLATGGADGYLRLWNYPELTKLWEVQAHKNEIDDIDFSPDGSKIVTISRDKNGSVWAVKDGKKVIDLVWNQKTASPYRFRCCRYGIIEGKKDKFNLYTVNIPVTRSSTSHCYISLWDASKHILKKAVKAGTDAISAFDVSPDGIFLGVGSISGNISVYISFSLQRMYHVKEAHSIFVTGLDFLPASEATRAVTGDYNYNLVSISVDNTVRLHQSQERSSYSPILSSASEKHEAPLILVPAQLNLKVIMIKQVTLP</sequence>
<keyword evidence="14" id="KW-1185">Reference proteome</keyword>
<keyword evidence="10" id="KW-0472">Membrane</keyword>
<dbReference type="Gene3D" id="2.130.10.10">
    <property type="entry name" value="YVTN repeat-like/Quinoprotein amine dehydrogenase"/>
    <property type="match status" value="1"/>
</dbReference>
<keyword evidence="8" id="KW-0653">Protein transport</keyword>
<feature type="region of interest" description="Disordered" evidence="12">
    <location>
        <begin position="109"/>
        <end position="139"/>
    </location>
</feature>
<dbReference type="GO" id="GO:0015031">
    <property type="term" value="P:protein transport"/>
    <property type="evidence" value="ECO:0007669"/>
    <property type="project" value="UniProtKB-KW"/>
</dbReference>
<evidence type="ECO:0000256" key="12">
    <source>
        <dbReference type="SAM" id="MobiDB-lite"/>
    </source>
</evidence>
<name>A0AAE0ZIU8_9GAST</name>
<feature type="repeat" description="WD" evidence="11">
    <location>
        <begin position="168"/>
        <end position="190"/>
    </location>
</feature>